<feature type="transmembrane region" description="Helical" evidence="1">
    <location>
        <begin position="74"/>
        <end position="94"/>
    </location>
</feature>
<evidence type="ECO:0000256" key="1">
    <source>
        <dbReference type="SAM" id="Phobius"/>
    </source>
</evidence>
<accession>A0ABW1KXR0</accession>
<organism evidence="2 3">
    <name type="scientific">Hyphococcus aureus</name>
    <dbReference type="NCBI Taxonomy" id="2666033"/>
    <lineage>
        <taxon>Bacteria</taxon>
        <taxon>Pseudomonadati</taxon>
        <taxon>Pseudomonadota</taxon>
        <taxon>Alphaproteobacteria</taxon>
        <taxon>Parvularculales</taxon>
        <taxon>Parvularculaceae</taxon>
        <taxon>Hyphococcus</taxon>
    </lineage>
</organism>
<comment type="caution">
    <text evidence="2">The sequence shown here is derived from an EMBL/GenBank/DDBJ whole genome shotgun (WGS) entry which is preliminary data.</text>
</comment>
<evidence type="ECO:0000313" key="3">
    <source>
        <dbReference type="Proteomes" id="UP001596116"/>
    </source>
</evidence>
<gene>
    <name evidence="2" type="ORF">ACFMB1_12255</name>
</gene>
<feature type="transmembrane region" description="Helical" evidence="1">
    <location>
        <begin position="106"/>
        <end position="135"/>
    </location>
</feature>
<keyword evidence="1" id="KW-0472">Membrane</keyword>
<name>A0ABW1KXR0_9PROT</name>
<dbReference type="RefSeq" id="WP_379882452.1">
    <property type="nucleotide sequence ID" value="NZ_JBHPON010000002.1"/>
</dbReference>
<keyword evidence="1" id="KW-0812">Transmembrane</keyword>
<proteinExistence type="predicted"/>
<dbReference type="Proteomes" id="UP001596116">
    <property type="component" value="Unassembled WGS sequence"/>
</dbReference>
<protein>
    <submittedName>
        <fullName evidence="2">Uncharacterized protein</fullName>
    </submittedName>
</protein>
<feature type="transmembrane region" description="Helical" evidence="1">
    <location>
        <begin position="7"/>
        <end position="27"/>
    </location>
</feature>
<keyword evidence="1" id="KW-1133">Transmembrane helix</keyword>
<reference evidence="2 3" key="1">
    <citation type="submission" date="2024-09" db="EMBL/GenBank/DDBJ databases">
        <authorList>
            <person name="Zhang Z.-H."/>
        </authorList>
    </citation>
    <scope>NUCLEOTIDE SEQUENCE [LARGE SCALE GENOMIC DNA]</scope>
    <source>
        <strain evidence="2 3">HHTR114</strain>
    </source>
</reference>
<keyword evidence="3" id="KW-1185">Reference proteome</keyword>
<sequence>MFVEKLGYYGIAAGAAALLLAVVHFWAGPFAPQPSLETTVAQSAVEIRDATVRALRGETVQEKKIAEWDVDKTIQVIVALCAGLAIILSVVGFVRREPKRRVLAGAMLGVGAITFQFVTWFAIALLVVILISAVLQNFDGLIDLG</sequence>
<evidence type="ECO:0000313" key="2">
    <source>
        <dbReference type="EMBL" id="MFC6036319.1"/>
    </source>
</evidence>
<dbReference type="EMBL" id="JBHPON010000002">
    <property type="protein sequence ID" value="MFC6036319.1"/>
    <property type="molecule type" value="Genomic_DNA"/>
</dbReference>